<evidence type="ECO:0008006" key="3">
    <source>
        <dbReference type="Google" id="ProtNLM"/>
    </source>
</evidence>
<sequence length="335" mass="38907">MEFKELPIKVNASGEERKVGFELEFAQVGVDESVQLIIDLYGGTCQKEHRFSQKVVNTRLGDFSVEIDLKLLTEKKYKYIFDKLNIDLEHIQVGGSTLEEKVEDALESMIQKVIPYEVGAPPIPYSQLHLLEPLRRALLEHHAQGTEAFFTNAFGTHINTELPASDPATILRYLRAFLLLYPWLVEKGQTDFARRHMTTFINPYPAEYIALVLPPSYQPDLPQLIEDYHHYNPDRNRPLDLYPLFAHLQEELVNSYTNLGSVKARNTFHYRLPNSRVSDPNWTLAQEWNLWVVIEELAAQPGQIAQLSQEYLRLKKDTLLGFEEKWVKRMNEWHS</sequence>
<keyword evidence="2" id="KW-1185">Reference proteome</keyword>
<evidence type="ECO:0000313" key="2">
    <source>
        <dbReference type="Proteomes" id="UP000563094"/>
    </source>
</evidence>
<accession>A0A839GPT6</accession>
<gene>
    <name evidence="1" type="ORF">FHS90_003519</name>
</gene>
<dbReference type="RefSeq" id="WP_182513901.1">
    <property type="nucleotide sequence ID" value="NZ_JACJIQ010000015.1"/>
</dbReference>
<proteinExistence type="predicted"/>
<dbReference type="AlphaFoldDB" id="A0A839GPT6"/>
<dbReference type="InterPro" id="IPR022025">
    <property type="entry name" value="Amidoligase_2"/>
</dbReference>
<reference evidence="1 2" key="1">
    <citation type="submission" date="2020-08" db="EMBL/GenBank/DDBJ databases">
        <title>Genomic Encyclopedia of Type Strains, Phase IV (KMG-IV): sequencing the most valuable type-strain genomes for metagenomic binning, comparative biology and taxonomic classification.</title>
        <authorList>
            <person name="Goeker M."/>
        </authorList>
    </citation>
    <scope>NUCLEOTIDE SEQUENCE [LARGE SCALE GENOMIC DNA]</scope>
    <source>
        <strain evidence="1 2">DSM 29854</strain>
    </source>
</reference>
<dbReference type="Pfam" id="PF12224">
    <property type="entry name" value="Amidoligase_2"/>
    <property type="match status" value="1"/>
</dbReference>
<organism evidence="1 2">
    <name type="scientific">Rufibacter quisquiliarum</name>
    <dbReference type="NCBI Taxonomy" id="1549639"/>
    <lineage>
        <taxon>Bacteria</taxon>
        <taxon>Pseudomonadati</taxon>
        <taxon>Bacteroidota</taxon>
        <taxon>Cytophagia</taxon>
        <taxon>Cytophagales</taxon>
        <taxon>Hymenobacteraceae</taxon>
        <taxon>Rufibacter</taxon>
    </lineage>
</organism>
<evidence type="ECO:0000313" key="1">
    <source>
        <dbReference type="EMBL" id="MBA9078789.1"/>
    </source>
</evidence>
<name>A0A839GPT6_9BACT</name>
<dbReference type="Proteomes" id="UP000563094">
    <property type="component" value="Unassembled WGS sequence"/>
</dbReference>
<protein>
    <recommendedName>
        <fullName evidence="3">Amidoligase</fullName>
    </recommendedName>
</protein>
<comment type="caution">
    <text evidence="1">The sequence shown here is derived from an EMBL/GenBank/DDBJ whole genome shotgun (WGS) entry which is preliminary data.</text>
</comment>
<dbReference type="EMBL" id="JACJIQ010000015">
    <property type="protein sequence ID" value="MBA9078789.1"/>
    <property type="molecule type" value="Genomic_DNA"/>
</dbReference>